<evidence type="ECO:0000256" key="2">
    <source>
        <dbReference type="ARBA" id="ARBA00009677"/>
    </source>
</evidence>
<dbReference type="AlphaFoldDB" id="A0A396RQ11"/>
<keyword evidence="10" id="KW-0282">Flagellum</keyword>
<dbReference type="PANTHER" id="PTHR30435">
    <property type="entry name" value="FLAGELLAR PROTEIN"/>
    <property type="match status" value="1"/>
</dbReference>
<evidence type="ECO:0000259" key="8">
    <source>
        <dbReference type="Pfam" id="PF06429"/>
    </source>
</evidence>
<dbReference type="EMBL" id="QWLV01000002">
    <property type="protein sequence ID" value="RHW18479.1"/>
    <property type="molecule type" value="Genomic_DNA"/>
</dbReference>
<evidence type="ECO:0000259" key="7">
    <source>
        <dbReference type="Pfam" id="PF00460"/>
    </source>
</evidence>
<dbReference type="NCBIfam" id="NF009280">
    <property type="entry name" value="PRK12640.1"/>
    <property type="match status" value="1"/>
</dbReference>
<keyword evidence="10" id="KW-0969">Cilium</keyword>
<dbReference type="InterPro" id="IPR001444">
    <property type="entry name" value="Flag_bb_rod_N"/>
</dbReference>
<dbReference type="GO" id="GO:0071978">
    <property type="term" value="P:bacterial-type flagellum-dependent swarming motility"/>
    <property type="evidence" value="ECO:0007669"/>
    <property type="project" value="TreeGrafter"/>
</dbReference>
<evidence type="ECO:0000256" key="4">
    <source>
        <dbReference type="ARBA" id="ARBA00038560"/>
    </source>
</evidence>
<comment type="caution">
    <text evidence="10">The sequence shown here is derived from an EMBL/GenBank/DDBJ whole genome shotgun (WGS) entry which is preliminary data.</text>
</comment>
<keyword evidence="10" id="KW-0966">Cell projection</keyword>
<dbReference type="Pfam" id="PF06429">
    <property type="entry name" value="Flg_bbr_C"/>
    <property type="match status" value="1"/>
</dbReference>
<keyword evidence="11" id="KW-1185">Reference proteome</keyword>
<protein>
    <recommendedName>
        <fullName evidence="5 6">Flagellar basal-body rod protein FlgF</fullName>
    </recommendedName>
</protein>
<feature type="domain" description="Flagellar basal-body/hook protein C-terminal" evidence="8">
    <location>
        <begin position="198"/>
        <end position="241"/>
    </location>
</feature>
<dbReference type="NCBIfam" id="TIGR03506">
    <property type="entry name" value="FlgEFG_subfam"/>
    <property type="match status" value="1"/>
</dbReference>
<dbReference type="RefSeq" id="WP_118863669.1">
    <property type="nucleotide sequence ID" value="NZ_QWLV01000002.1"/>
</dbReference>
<dbReference type="InterPro" id="IPR010930">
    <property type="entry name" value="Flg_bb/hook_C_dom"/>
</dbReference>
<dbReference type="InterPro" id="IPR037925">
    <property type="entry name" value="FlgE/F/G-like"/>
</dbReference>
<evidence type="ECO:0000256" key="1">
    <source>
        <dbReference type="ARBA" id="ARBA00004117"/>
    </source>
</evidence>
<comment type="subunit">
    <text evidence="4 6">The basal body constitutes a major portion of the flagellar organelle and consists of five rings (E,L,P,S, and M) mounted on a central rod. The rod consists of about 26 subunits of FlgG in the distal portion, and FlgB, FlgC and FlgF are thought to build up the proximal portion of the rod with about 6 subunits each.</text>
</comment>
<dbReference type="SUPFAM" id="SSF117143">
    <property type="entry name" value="Flagellar hook protein flgE"/>
    <property type="match status" value="1"/>
</dbReference>
<dbReference type="PANTHER" id="PTHR30435:SF18">
    <property type="entry name" value="FLAGELLAR BASAL-BODY ROD PROTEIN FLGF"/>
    <property type="match status" value="1"/>
</dbReference>
<proteinExistence type="inferred from homology"/>
<sequence>MDRLIYTSLTAMRGAMARQTVIASNLANANTTGFRAEIANSQSLWTTGGPANARVLASEEVLAADMDAGTVTETGRALDIALSGDALLAIQAKDGDEAYTRRGDLMLSDTGLLTTGDGAPVLGEGGPVTLPPADSVRIEADGTVWIVPEGGDPTQPSQVERLKLVTPAGSAVVKGIDGHFRVEGGGALPSDPDARLTAGALEGSNVNATQALVDMIDASRAWETQIKLLSTAREIDDAGAKLMQLN</sequence>
<dbReference type="GO" id="GO:0030694">
    <property type="term" value="C:bacterial-type flagellum basal body, rod"/>
    <property type="evidence" value="ECO:0007669"/>
    <property type="project" value="UniProtKB-UniRule"/>
</dbReference>
<dbReference type="OrthoDB" id="9804559at2"/>
<dbReference type="Proteomes" id="UP000266693">
    <property type="component" value="Unassembled WGS sequence"/>
</dbReference>
<gene>
    <name evidence="10" type="ORF">D1610_08520</name>
</gene>
<reference evidence="10 11" key="1">
    <citation type="submission" date="2018-08" db="EMBL/GenBank/DDBJ databases">
        <title>The multiple taxonomic identification of Sphingomonas gilva.</title>
        <authorList>
            <person name="Zhu D."/>
            <person name="Zheng S."/>
        </authorList>
    </citation>
    <scope>NUCLEOTIDE SEQUENCE [LARGE SCALE GENOMIC DNA]</scope>
    <source>
        <strain evidence="10 11">ZDH117</strain>
    </source>
</reference>
<dbReference type="InterPro" id="IPR020013">
    <property type="entry name" value="Flagellar_FlgE/F/G"/>
</dbReference>
<organism evidence="10 11">
    <name type="scientific">Sphingomonas gilva</name>
    <dbReference type="NCBI Taxonomy" id="2305907"/>
    <lineage>
        <taxon>Bacteria</taxon>
        <taxon>Pseudomonadati</taxon>
        <taxon>Pseudomonadota</taxon>
        <taxon>Alphaproteobacteria</taxon>
        <taxon>Sphingomonadales</taxon>
        <taxon>Sphingomonadaceae</taxon>
        <taxon>Sphingomonas</taxon>
    </lineage>
</organism>
<accession>A0A396RQ11</accession>
<dbReference type="InterPro" id="IPR053967">
    <property type="entry name" value="LlgE_F_G-like_D1"/>
</dbReference>
<keyword evidence="3 6" id="KW-0975">Bacterial flagellum</keyword>
<evidence type="ECO:0000259" key="9">
    <source>
        <dbReference type="Pfam" id="PF22692"/>
    </source>
</evidence>
<comment type="subcellular location">
    <subcellularLocation>
        <location evidence="1 6">Bacterial flagellum basal body</location>
    </subcellularLocation>
</comment>
<evidence type="ECO:0000313" key="11">
    <source>
        <dbReference type="Proteomes" id="UP000266693"/>
    </source>
</evidence>
<dbReference type="Pfam" id="PF00460">
    <property type="entry name" value="Flg_bb_rod"/>
    <property type="match status" value="1"/>
</dbReference>
<evidence type="ECO:0000313" key="10">
    <source>
        <dbReference type="EMBL" id="RHW18479.1"/>
    </source>
</evidence>
<feature type="domain" description="Flagellar basal body rod protein N-terminal" evidence="7">
    <location>
        <begin position="5"/>
        <end position="35"/>
    </location>
</feature>
<name>A0A396RQ11_9SPHN</name>
<comment type="similarity">
    <text evidence="2 6">Belongs to the flagella basal body rod proteins family.</text>
</comment>
<feature type="domain" description="Flagellar hook protein FlgE/F/G-like D1" evidence="9">
    <location>
        <begin position="81"/>
        <end position="145"/>
    </location>
</feature>
<evidence type="ECO:0000256" key="6">
    <source>
        <dbReference type="RuleBase" id="RU362116"/>
    </source>
</evidence>
<evidence type="ECO:0000256" key="3">
    <source>
        <dbReference type="ARBA" id="ARBA00023143"/>
    </source>
</evidence>
<dbReference type="Pfam" id="PF22692">
    <property type="entry name" value="LlgE_F_G_D1"/>
    <property type="match status" value="1"/>
</dbReference>
<evidence type="ECO:0000256" key="5">
    <source>
        <dbReference type="ARBA" id="ARBA00040228"/>
    </source>
</evidence>